<keyword evidence="1" id="KW-0472">Membrane</keyword>
<dbReference type="OrthoDB" id="2377215at2"/>
<name>A0A1I7KN71_9BACL</name>
<sequence length="59" mass="6502">MQHLGFLWAVSAVVWGGTLIYVFTLLRRQNQLQAELERLKGAVADWEGVRSGGDASGSR</sequence>
<accession>A0A1I7KN71</accession>
<dbReference type="RefSeq" id="WP_074954551.1">
    <property type="nucleotide sequence ID" value="NZ_FPBV01000017.1"/>
</dbReference>
<keyword evidence="1" id="KW-1133">Transmembrane helix</keyword>
<organism evidence="2 3">
    <name type="scientific">Alicyclobacillus macrosporangiidus</name>
    <dbReference type="NCBI Taxonomy" id="392015"/>
    <lineage>
        <taxon>Bacteria</taxon>
        <taxon>Bacillati</taxon>
        <taxon>Bacillota</taxon>
        <taxon>Bacilli</taxon>
        <taxon>Bacillales</taxon>
        <taxon>Alicyclobacillaceae</taxon>
        <taxon>Alicyclobacillus</taxon>
    </lineage>
</organism>
<proteinExistence type="predicted"/>
<keyword evidence="1" id="KW-0812">Transmembrane</keyword>
<keyword evidence="3" id="KW-1185">Reference proteome</keyword>
<dbReference type="EMBL" id="FPBV01000017">
    <property type="protein sequence ID" value="SFU98855.1"/>
    <property type="molecule type" value="Genomic_DNA"/>
</dbReference>
<dbReference type="NCBIfam" id="TIGR04391">
    <property type="entry name" value="CcmD_alt_fam"/>
    <property type="match status" value="1"/>
</dbReference>
<gene>
    <name evidence="2" type="ORF">SAMN05421543_11768</name>
</gene>
<protein>
    <submittedName>
        <fullName evidence="2">CcmD family protein</fullName>
    </submittedName>
</protein>
<dbReference type="Proteomes" id="UP000183508">
    <property type="component" value="Unassembled WGS sequence"/>
</dbReference>
<dbReference type="InterPro" id="IPR030888">
    <property type="entry name" value="Put_ccm"/>
</dbReference>
<evidence type="ECO:0000313" key="3">
    <source>
        <dbReference type="Proteomes" id="UP000183508"/>
    </source>
</evidence>
<evidence type="ECO:0000313" key="2">
    <source>
        <dbReference type="EMBL" id="SFU98855.1"/>
    </source>
</evidence>
<reference evidence="3" key="1">
    <citation type="submission" date="2016-10" db="EMBL/GenBank/DDBJ databases">
        <authorList>
            <person name="Varghese N."/>
        </authorList>
    </citation>
    <scope>NUCLEOTIDE SEQUENCE [LARGE SCALE GENOMIC DNA]</scope>
    <source>
        <strain evidence="3">DSM 17980</strain>
    </source>
</reference>
<evidence type="ECO:0000256" key="1">
    <source>
        <dbReference type="SAM" id="Phobius"/>
    </source>
</evidence>
<feature type="transmembrane region" description="Helical" evidence="1">
    <location>
        <begin position="6"/>
        <end position="26"/>
    </location>
</feature>
<dbReference type="AlphaFoldDB" id="A0A1I7KN71"/>
<dbReference type="STRING" id="392015.SAMN05421543_11768"/>